<name>A0ABX0CL70_9NOCA</name>
<sequence length="112" mass="12029">MSGWLTGLLSSKSLEVAGEPQVAVETIESTIARVPDTDARDKALAHLHLAKLIAPSDIERACAAATQALDLARVNTSLRLRAVYAETRATLQPWAKSVPVRELDRAAETVIV</sequence>
<evidence type="ECO:0008006" key="3">
    <source>
        <dbReference type="Google" id="ProtNLM"/>
    </source>
</evidence>
<comment type="caution">
    <text evidence="1">The sequence shown here is derived from an EMBL/GenBank/DDBJ whole genome shotgun (WGS) entry which is preliminary data.</text>
</comment>
<accession>A0ABX0CL70</accession>
<dbReference type="EMBL" id="JAAGUX010000016">
    <property type="protein sequence ID" value="NEW56298.1"/>
    <property type="molecule type" value="Genomic_DNA"/>
</dbReference>
<gene>
    <name evidence="1" type="ORF">GV794_11630</name>
</gene>
<organism evidence="1 2">
    <name type="scientific">Nocardia cyriacigeorgica</name>
    <dbReference type="NCBI Taxonomy" id="135487"/>
    <lineage>
        <taxon>Bacteria</taxon>
        <taxon>Bacillati</taxon>
        <taxon>Actinomycetota</taxon>
        <taxon>Actinomycetes</taxon>
        <taxon>Mycobacteriales</taxon>
        <taxon>Nocardiaceae</taxon>
        <taxon>Nocardia</taxon>
    </lineage>
</organism>
<keyword evidence="2" id="KW-1185">Reference proteome</keyword>
<proteinExistence type="predicted"/>
<evidence type="ECO:0000313" key="1">
    <source>
        <dbReference type="EMBL" id="NEW56298.1"/>
    </source>
</evidence>
<reference evidence="1 2" key="1">
    <citation type="submission" date="2020-01" db="EMBL/GenBank/DDBJ databases">
        <title>Genetics and antimicrobial susceptibilities of Nocardia species isolated from the soil; a comparison with species isolated from humans.</title>
        <authorList>
            <person name="Carrasco G."/>
            <person name="Monzon S."/>
            <person name="Sansegundo M."/>
            <person name="Garcia E."/>
            <person name="Garrido N."/>
            <person name="Medina M.J."/>
            <person name="Villalon P."/>
            <person name="Ramirez-Arocha A.C."/>
            <person name="Jimenez P."/>
            <person name="Cuesta I."/>
            <person name="Valdezate S."/>
        </authorList>
    </citation>
    <scope>NUCLEOTIDE SEQUENCE [LARGE SCALE GENOMIC DNA]</scope>
    <source>
        <strain evidence="1 2">CNM20110649</strain>
    </source>
</reference>
<protein>
    <recommendedName>
        <fullName evidence="3">Tetratricopeptide repeat protein</fullName>
    </recommendedName>
</protein>
<evidence type="ECO:0000313" key="2">
    <source>
        <dbReference type="Proteomes" id="UP000470876"/>
    </source>
</evidence>
<dbReference type="RefSeq" id="WP_163955837.1">
    <property type="nucleotide sequence ID" value="NZ_JAAGUX010000016.1"/>
</dbReference>
<dbReference type="Proteomes" id="UP000470876">
    <property type="component" value="Unassembled WGS sequence"/>
</dbReference>